<dbReference type="PANTHER" id="PTHR47068">
    <property type="entry name" value="OS02G0659100 PROTEIN"/>
    <property type="match status" value="1"/>
</dbReference>
<name>A0A2I4EAG9_JUGRE</name>
<dbReference type="PANTHER" id="PTHR47068:SF1">
    <property type="entry name" value="OS02G0659100 PROTEIN"/>
    <property type="match status" value="1"/>
</dbReference>
<dbReference type="InterPro" id="IPR013087">
    <property type="entry name" value="Znf_C2H2_type"/>
</dbReference>
<dbReference type="OrthoDB" id="6077919at2759"/>
<proteinExistence type="predicted"/>
<dbReference type="RefSeq" id="XP_018816392.1">
    <property type="nucleotide sequence ID" value="XM_018960847.2"/>
</dbReference>
<feature type="compositionally biased region" description="Basic residues" evidence="1">
    <location>
        <begin position="434"/>
        <end position="447"/>
    </location>
</feature>
<dbReference type="SMART" id="SM00355">
    <property type="entry name" value="ZnF_C2H2"/>
    <property type="match status" value="3"/>
</dbReference>
<feature type="region of interest" description="Disordered" evidence="1">
    <location>
        <begin position="495"/>
        <end position="520"/>
    </location>
</feature>
<accession>A0A2I4EAG9</accession>
<dbReference type="KEGG" id="jre:108987819"/>
<reference evidence="3" key="1">
    <citation type="submission" date="2025-08" db="UniProtKB">
        <authorList>
            <consortium name="RefSeq"/>
        </authorList>
    </citation>
    <scope>IDENTIFICATION</scope>
    <source>
        <tissue evidence="3">Leaves</tissue>
    </source>
</reference>
<dbReference type="SUPFAM" id="SSF57667">
    <property type="entry name" value="beta-beta-alpha zinc fingers"/>
    <property type="match status" value="2"/>
</dbReference>
<dbReference type="Proteomes" id="UP000235220">
    <property type="component" value="Chromosome 5"/>
</dbReference>
<dbReference type="InterPro" id="IPR036236">
    <property type="entry name" value="Znf_C2H2_sf"/>
</dbReference>
<evidence type="ECO:0000313" key="2">
    <source>
        <dbReference type="Proteomes" id="UP000235220"/>
    </source>
</evidence>
<sequence length="520" mass="57704">MAFVLEHPASNLKHFCKICKKGFGCGRALGGHMRAHGIGDENGHIDDEDPASDWDDKLGGNVPPSNKRMYALRTNPNRFKSCRVCENCGKEFLSWKSFLEHGKCSSEDAESLVSSPGSEGENDGTGSRRGCGAWSKRKRSFRAKVDNFNSNCPSSEEEDLANCLMMLSNAGVDPMVAEPEESCASASKEDQERRNPMNFMAPLSLKVPVNHHNSKNKGVAKGLFECKACKKVFNSHQALGGHRASHKKVKGCFAARIDPHHHHLDDSQADDDVITHEEFFPTQSNSTLQFDQLSNPPLMASTSKRKSKVHECSICHRIFSSGQALGGHKRCHWITSNAPETSTLAKFQQLQDQMDQQQIINPKPKLDDDSDLLDLKLDLNLPAPVVLNDHHDLRGSRRDVQIIKPPGRRIGLSTDIYLQPWKGAKDQKEDNHQHQHQHQHQNLHHRRNADNDNDNIDSNNNNIHDMISNGSILLPNVDDEADSKVKLAKLSELKDMNTSGGSSPWLQVGIGSTTDVAADP</sequence>
<organism evidence="2 3">
    <name type="scientific">Juglans regia</name>
    <name type="common">English walnut</name>
    <dbReference type="NCBI Taxonomy" id="51240"/>
    <lineage>
        <taxon>Eukaryota</taxon>
        <taxon>Viridiplantae</taxon>
        <taxon>Streptophyta</taxon>
        <taxon>Embryophyta</taxon>
        <taxon>Tracheophyta</taxon>
        <taxon>Spermatophyta</taxon>
        <taxon>Magnoliopsida</taxon>
        <taxon>eudicotyledons</taxon>
        <taxon>Gunneridae</taxon>
        <taxon>Pentapetalae</taxon>
        <taxon>rosids</taxon>
        <taxon>fabids</taxon>
        <taxon>Fagales</taxon>
        <taxon>Juglandaceae</taxon>
        <taxon>Juglans</taxon>
    </lineage>
</organism>
<dbReference type="PROSITE" id="PS50157">
    <property type="entry name" value="ZINC_FINGER_C2H2_2"/>
    <property type="match status" value="2"/>
</dbReference>
<feature type="region of interest" description="Disordered" evidence="1">
    <location>
        <begin position="40"/>
        <end position="60"/>
    </location>
</feature>
<dbReference type="Pfam" id="PF13912">
    <property type="entry name" value="zf-C2H2_6"/>
    <property type="match status" value="3"/>
</dbReference>
<feature type="region of interest" description="Disordered" evidence="1">
    <location>
        <begin position="109"/>
        <end position="132"/>
    </location>
</feature>
<dbReference type="AlphaFoldDB" id="A0A2I4EAG9"/>
<keyword evidence="2" id="KW-1185">Reference proteome</keyword>
<dbReference type="GeneID" id="108987819"/>
<dbReference type="PROSITE" id="PS00028">
    <property type="entry name" value="ZINC_FINGER_C2H2_1"/>
    <property type="match status" value="3"/>
</dbReference>
<evidence type="ECO:0000256" key="1">
    <source>
        <dbReference type="SAM" id="MobiDB-lite"/>
    </source>
</evidence>
<feature type="compositionally biased region" description="Basic and acidic residues" evidence="1">
    <location>
        <begin position="424"/>
        <end position="433"/>
    </location>
</feature>
<feature type="compositionally biased region" description="Polar residues" evidence="1">
    <location>
        <begin position="496"/>
        <end position="520"/>
    </location>
</feature>
<evidence type="ECO:0000313" key="3">
    <source>
        <dbReference type="RefSeq" id="XP_018816392.1"/>
    </source>
</evidence>
<dbReference type="STRING" id="51240.A0A2I4EAG9"/>
<protein>
    <submittedName>
        <fullName evidence="3">Zinc finger protein ZAT9-like</fullName>
    </submittedName>
</protein>
<gene>
    <name evidence="3" type="primary">LOC108987819</name>
</gene>
<feature type="region of interest" description="Disordered" evidence="1">
    <location>
        <begin position="424"/>
        <end position="463"/>
    </location>
</feature>
<dbReference type="Gene3D" id="3.30.160.60">
    <property type="entry name" value="Classic Zinc Finger"/>
    <property type="match status" value="1"/>
</dbReference>
<dbReference type="Gramene" id="Jr05_03280_p1">
    <property type="protein sequence ID" value="cds.Jr05_03280_p1"/>
    <property type="gene ID" value="Jr05_03280"/>
</dbReference>